<accession>A0A1V8M8N9</accession>
<reference evidence="4 5" key="1">
    <citation type="submission" date="2015-12" db="EMBL/GenBank/DDBJ databases">
        <authorList>
            <person name="Shamseldin A."/>
            <person name="Moawad H."/>
            <person name="Abd El-Rahim W.M."/>
            <person name="Sadowsky M.J."/>
        </authorList>
    </citation>
    <scope>NUCLEOTIDE SEQUENCE [LARGE SCALE GENOMIC DNA]</scope>
    <source>
        <strain evidence="4 5">WF1</strain>
    </source>
</reference>
<dbReference type="Proteomes" id="UP000191980">
    <property type="component" value="Unassembled WGS sequence"/>
</dbReference>
<comment type="caution">
    <text evidence="4">The sequence shown here is derived from an EMBL/GenBank/DDBJ whole genome shotgun (WGS) entry which is preliminary data.</text>
</comment>
<feature type="domain" description="CBS" evidence="3">
    <location>
        <begin position="11"/>
        <end position="70"/>
    </location>
</feature>
<evidence type="ECO:0000256" key="2">
    <source>
        <dbReference type="PROSITE-ProRule" id="PRU00703"/>
    </source>
</evidence>
<dbReference type="PROSITE" id="PS51371">
    <property type="entry name" value="CBS"/>
    <property type="match status" value="2"/>
</dbReference>
<organism evidence="4 5">
    <name type="scientific">Methyloprofundus sedimenti</name>
    <dbReference type="NCBI Taxonomy" id="1420851"/>
    <lineage>
        <taxon>Bacteria</taxon>
        <taxon>Pseudomonadati</taxon>
        <taxon>Pseudomonadota</taxon>
        <taxon>Gammaproteobacteria</taxon>
        <taxon>Methylococcales</taxon>
        <taxon>Methylococcaceae</taxon>
        <taxon>Methyloprofundus</taxon>
    </lineage>
</organism>
<dbReference type="EMBL" id="LPUF01000001">
    <property type="protein sequence ID" value="OQK17882.1"/>
    <property type="molecule type" value="Genomic_DNA"/>
</dbReference>
<proteinExistence type="predicted"/>
<gene>
    <name evidence="4" type="ORF">AU255_08480</name>
</gene>
<dbReference type="Gene3D" id="3.10.580.10">
    <property type="entry name" value="CBS-domain"/>
    <property type="match status" value="1"/>
</dbReference>
<dbReference type="RefSeq" id="WP_080522490.1">
    <property type="nucleotide sequence ID" value="NZ_LPUF01000001.1"/>
</dbReference>
<dbReference type="InterPro" id="IPR044729">
    <property type="entry name" value="CBS_bac"/>
</dbReference>
<name>A0A1V8M8N9_9GAMM</name>
<evidence type="ECO:0000313" key="5">
    <source>
        <dbReference type="Proteomes" id="UP000191980"/>
    </source>
</evidence>
<dbReference type="AlphaFoldDB" id="A0A1V8M8N9"/>
<evidence type="ECO:0000256" key="1">
    <source>
        <dbReference type="ARBA" id="ARBA00023122"/>
    </source>
</evidence>
<dbReference type="CDD" id="cd04629">
    <property type="entry name" value="CBS_pair_bac"/>
    <property type="match status" value="1"/>
</dbReference>
<dbReference type="InterPro" id="IPR000644">
    <property type="entry name" value="CBS_dom"/>
</dbReference>
<keyword evidence="1 2" id="KW-0129">CBS domain</keyword>
<dbReference type="STRING" id="1420851.AU255_08480"/>
<dbReference type="SUPFAM" id="SSF54631">
    <property type="entry name" value="CBS-domain pair"/>
    <property type="match status" value="1"/>
</dbReference>
<dbReference type="SMART" id="SM00116">
    <property type="entry name" value="CBS"/>
    <property type="match status" value="2"/>
</dbReference>
<dbReference type="PANTHER" id="PTHR43080">
    <property type="entry name" value="CBS DOMAIN-CONTAINING PROTEIN CBSX3, MITOCHONDRIAL"/>
    <property type="match status" value="1"/>
</dbReference>
<keyword evidence="5" id="KW-1185">Reference proteome</keyword>
<dbReference type="PANTHER" id="PTHR43080:SF26">
    <property type="entry name" value="REGULATORY PROTEIN"/>
    <property type="match status" value="1"/>
</dbReference>
<sequence length="131" mass="14558">MLAKITVADYMTTRLIKLTKEMTGIDAIKKILDHKITGAPVFNEHGKLIGMFSEKDALKMVLEVAYNQSSAGNVTEYMTKDVVKVEAEMSIVDLAEKFQNTSVRSFPVYRDQDLVGIISRTDVLRALATTA</sequence>
<feature type="domain" description="CBS" evidence="3">
    <location>
        <begin position="78"/>
        <end position="131"/>
    </location>
</feature>
<evidence type="ECO:0000259" key="3">
    <source>
        <dbReference type="PROSITE" id="PS51371"/>
    </source>
</evidence>
<evidence type="ECO:0000313" key="4">
    <source>
        <dbReference type="EMBL" id="OQK17882.1"/>
    </source>
</evidence>
<dbReference type="InterPro" id="IPR051257">
    <property type="entry name" value="Diverse_CBS-Domain"/>
</dbReference>
<dbReference type="OrthoDB" id="9790355at2"/>
<dbReference type="Pfam" id="PF00571">
    <property type="entry name" value="CBS"/>
    <property type="match status" value="2"/>
</dbReference>
<protein>
    <submittedName>
        <fullName evidence="4">Signal transduction protein</fullName>
    </submittedName>
</protein>
<dbReference type="InterPro" id="IPR046342">
    <property type="entry name" value="CBS_dom_sf"/>
</dbReference>